<organism evidence="1 2">
    <name type="scientific">Coptis chinensis</name>
    <dbReference type="NCBI Taxonomy" id="261450"/>
    <lineage>
        <taxon>Eukaryota</taxon>
        <taxon>Viridiplantae</taxon>
        <taxon>Streptophyta</taxon>
        <taxon>Embryophyta</taxon>
        <taxon>Tracheophyta</taxon>
        <taxon>Spermatophyta</taxon>
        <taxon>Magnoliopsida</taxon>
        <taxon>Ranunculales</taxon>
        <taxon>Ranunculaceae</taxon>
        <taxon>Coptidoideae</taxon>
        <taxon>Coptis</taxon>
    </lineage>
</organism>
<dbReference type="AlphaFoldDB" id="A0A835MCI6"/>
<keyword evidence="2" id="KW-1185">Reference proteome</keyword>
<proteinExistence type="predicted"/>
<dbReference type="PANTHER" id="PTHR45629">
    <property type="entry name" value="SNF2/RAD54 FAMILY MEMBER"/>
    <property type="match status" value="1"/>
</dbReference>
<accession>A0A835MCI6</accession>
<dbReference type="GO" id="GO:0007131">
    <property type="term" value="P:reciprocal meiotic recombination"/>
    <property type="evidence" value="ECO:0007669"/>
    <property type="project" value="TreeGrafter"/>
</dbReference>
<dbReference type="PANTHER" id="PTHR45629:SF7">
    <property type="entry name" value="DNA EXCISION REPAIR PROTEIN ERCC-6-RELATED"/>
    <property type="match status" value="1"/>
</dbReference>
<dbReference type="Gene3D" id="3.40.50.300">
    <property type="entry name" value="P-loop containing nucleotide triphosphate hydrolases"/>
    <property type="match status" value="1"/>
</dbReference>
<dbReference type="InterPro" id="IPR027417">
    <property type="entry name" value="P-loop_NTPase"/>
</dbReference>
<gene>
    <name evidence="1" type="ORF">IFM89_002441</name>
</gene>
<sequence length="132" mass="15215">MNALLSNHLPPKVRRVIAEEMKQSKILAYITSLKKLCNHPKLIYDTIKSGSPGTSRFEDCIRFFPPEMFSRRSGSWTGGDGFWVELPGKMHVLAQLLAHLRRKTNDRIVLVSNYTQVCYSFCKKIITTLQNW</sequence>
<dbReference type="GO" id="GO:0045003">
    <property type="term" value="P:double-strand break repair via synthesis-dependent strand annealing"/>
    <property type="evidence" value="ECO:0007669"/>
    <property type="project" value="TreeGrafter"/>
</dbReference>
<dbReference type="Gene3D" id="1.20.120.850">
    <property type="entry name" value="SWI2/SNF2 ATPases, N-terminal domain"/>
    <property type="match status" value="1"/>
</dbReference>
<dbReference type="GO" id="GO:0015616">
    <property type="term" value="F:DNA translocase activity"/>
    <property type="evidence" value="ECO:0007669"/>
    <property type="project" value="TreeGrafter"/>
</dbReference>
<comment type="caution">
    <text evidence="1">The sequence shown here is derived from an EMBL/GenBank/DDBJ whole genome shotgun (WGS) entry which is preliminary data.</text>
</comment>
<dbReference type="OrthoDB" id="1938369at2759"/>
<evidence type="ECO:0000313" key="2">
    <source>
        <dbReference type="Proteomes" id="UP000631114"/>
    </source>
</evidence>
<dbReference type="SUPFAM" id="SSF52540">
    <property type="entry name" value="P-loop containing nucleoside triphosphate hydrolases"/>
    <property type="match status" value="1"/>
</dbReference>
<reference evidence="1 2" key="1">
    <citation type="submission" date="2020-10" db="EMBL/GenBank/DDBJ databases">
        <title>The Coptis chinensis genome and diversification of protoberbering-type alkaloids.</title>
        <authorList>
            <person name="Wang B."/>
            <person name="Shu S."/>
            <person name="Song C."/>
            <person name="Liu Y."/>
        </authorList>
    </citation>
    <scope>NUCLEOTIDE SEQUENCE [LARGE SCALE GENOMIC DNA]</scope>
    <source>
        <strain evidence="1">HL-2020</strain>
        <tissue evidence="1">Leaf</tissue>
    </source>
</reference>
<dbReference type="GO" id="GO:0005634">
    <property type="term" value="C:nucleus"/>
    <property type="evidence" value="ECO:0007669"/>
    <property type="project" value="TreeGrafter"/>
</dbReference>
<dbReference type="InterPro" id="IPR050496">
    <property type="entry name" value="SNF2_RAD54_helicase_repair"/>
</dbReference>
<protein>
    <submittedName>
        <fullName evidence="1">Uncharacterized protein</fullName>
    </submittedName>
</protein>
<dbReference type="EMBL" id="JADFTS010000002">
    <property type="protein sequence ID" value="KAF9618746.1"/>
    <property type="molecule type" value="Genomic_DNA"/>
</dbReference>
<name>A0A835MCI6_9MAGN</name>
<dbReference type="Proteomes" id="UP000631114">
    <property type="component" value="Unassembled WGS sequence"/>
</dbReference>
<evidence type="ECO:0000313" key="1">
    <source>
        <dbReference type="EMBL" id="KAF9618746.1"/>
    </source>
</evidence>